<dbReference type="SUPFAM" id="SSF53067">
    <property type="entry name" value="Actin-like ATPase domain"/>
    <property type="match status" value="2"/>
</dbReference>
<protein>
    <recommendedName>
        <fullName evidence="5">Actin-like ATPase domain-containing protein</fullName>
    </recommendedName>
</protein>
<dbReference type="RefSeq" id="XP_046047188.1">
    <property type="nucleotide sequence ID" value="XM_046190440.1"/>
</dbReference>
<evidence type="ECO:0000313" key="4">
    <source>
        <dbReference type="Proteomes" id="UP000720189"/>
    </source>
</evidence>
<accession>A0A9P9GS30</accession>
<dbReference type="GO" id="GO:0005524">
    <property type="term" value="F:ATP binding"/>
    <property type="evidence" value="ECO:0007669"/>
    <property type="project" value="UniProtKB-KW"/>
</dbReference>
<reference evidence="3" key="1">
    <citation type="journal article" date="2021" name="Nat. Commun.">
        <title>Genetic determinants of endophytism in the Arabidopsis root mycobiome.</title>
        <authorList>
            <person name="Mesny F."/>
            <person name="Miyauchi S."/>
            <person name="Thiergart T."/>
            <person name="Pickel B."/>
            <person name="Atanasova L."/>
            <person name="Karlsson M."/>
            <person name="Huettel B."/>
            <person name="Barry K.W."/>
            <person name="Haridas S."/>
            <person name="Chen C."/>
            <person name="Bauer D."/>
            <person name="Andreopoulos W."/>
            <person name="Pangilinan J."/>
            <person name="LaButti K."/>
            <person name="Riley R."/>
            <person name="Lipzen A."/>
            <person name="Clum A."/>
            <person name="Drula E."/>
            <person name="Henrissat B."/>
            <person name="Kohler A."/>
            <person name="Grigoriev I.V."/>
            <person name="Martin F.M."/>
            <person name="Hacquard S."/>
        </authorList>
    </citation>
    <scope>NUCLEOTIDE SEQUENCE</scope>
    <source>
        <strain evidence="3">MPI-CAGE-AT-0023</strain>
    </source>
</reference>
<dbReference type="InterPro" id="IPR013126">
    <property type="entry name" value="Hsp_70_fam"/>
</dbReference>
<evidence type="ECO:0008006" key="5">
    <source>
        <dbReference type="Google" id="ProtNLM"/>
    </source>
</evidence>
<dbReference type="PANTHER" id="PTHR14187">
    <property type="entry name" value="ALPHA KINASE/ELONGATION FACTOR 2 KINASE"/>
    <property type="match status" value="1"/>
</dbReference>
<comment type="caution">
    <text evidence="3">The sequence shown here is derived from an EMBL/GenBank/DDBJ whole genome shotgun (WGS) entry which is preliminary data.</text>
</comment>
<dbReference type="OrthoDB" id="2963168at2759"/>
<organism evidence="3 4">
    <name type="scientific">Fusarium redolens</name>
    <dbReference type="NCBI Taxonomy" id="48865"/>
    <lineage>
        <taxon>Eukaryota</taxon>
        <taxon>Fungi</taxon>
        <taxon>Dikarya</taxon>
        <taxon>Ascomycota</taxon>
        <taxon>Pezizomycotina</taxon>
        <taxon>Sordariomycetes</taxon>
        <taxon>Hypocreomycetidae</taxon>
        <taxon>Hypocreales</taxon>
        <taxon>Nectriaceae</taxon>
        <taxon>Fusarium</taxon>
        <taxon>Fusarium redolens species complex</taxon>
    </lineage>
</organism>
<dbReference type="PANTHER" id="PTHR14187:SF5">
    <property type="entry name" value="HEAT SHOCK 70 KDA PROTEIN 12A"/>
    <property type="match status" value="1"/>
</dbReference>
<gene>
    <name evidence="3" type="ORF">BKA55DRAFT_541935</name>
</gene>
<sequence>MYKVPTTIEVSGLNLEWFKLSLLHRDDLPSDVRNSPKFIELNNSREAMSITAINATAQYISKIWEVFYDDLQKVIPDPYIQITVTVPVVWPSHARQMMHKALHEAGILNKKVELAPKFVAEPEAAALAFFSAAYYLQQPQSSILEPGQILIVCDCGGGTVDTASYEISSVHPFRVKEVLPGQCILAGVCLLDDAFMQLLKDKVEKMTSPRAFQALTESDFHRIVYNHWELDMKVYFSDSYPTKHIDLPTKWAASRQKRMPVGQEVDITFTQCELASIFDPIVGKIISLIEMEVNKVSISPSKDVSHLIVAGGFGQNAYLRQKITQTVNRVSPTTNILDYPNRKGWNAVSQGAVIQALQAQTNQQPVLVTSRIARASWGVRASDGNSVFWLVRENESLDATSPNLRLLPAEALSADDPARSDVFNIRPHQDVCRLSWKTVDVGLKSDTNADLKAPLQIEFIWDGAKMEFSLLYGGVQQSSVKVEHNWEV</sequence>
<keyword evidence="2" id="KW-0067">ATP-binding</keyword>
<dbReference type="CDD" id="cd10170">
    <property type="entry name" value="ASKHA_NBD_HSP70"/>
    <property type="match status" value="1"/>
</dbReference>
<evidence type="ECO:0000256" key="2">
    <source>
        <dbReference type="ARBA" id="ARBA00022840"/>
    </source>
</evidence>
<dbReference type="GeneID" id="70220394"/>
<dbReference type="Pfam" id="PF00012">
    <property type="entry name" value="HSP70"/>
    <property type="match status" value="1"/>
</dbReference>
<dbReference type="Gene3D" id="3.30.420.40">
    <property type="match status" value="1"/>
</dbReference>
<dbReference type="GO" id="GO:0140662">
    <property type="term" value="F:ATP-dependent protein folding chaperone"/>
    <property type="evidence" value="ECO:0007669"/>
    <property type="project" value="InterPro"/>
</dbReference>
<keyword evidence="4" id="KW-1185">Reference proteome</keyword>
<dbReference type="InterPro" id="IPR043129">
    <property type="entry name" value="ATPase_NBD"/>
</dbReference>
<proteinExistence type="predicted"/>
<name>A0A9P9GS30_FUSRE</name>
<dbReference type="AlphaFoldDB" id="A0A9P9GS30"/>
<dbReference type="Proteomes" id="UP000720189">
    <property type="component" value="Unassembled WGS sequence"/>
</dbReference>
<evidence type="ECO:0000256" key="1">
    <source>
        <dbReference type="ARBA" id="ARBA00022741"/>
    </source>
</evidence>
<keyword evidence="1" id="KW-0547">Nucleotide-binding</keyword>
<dbReference type="EMBL" id="JAGMUX010000012">
    <property type="protein sequence ID" value="KAH7243695.1"/>
    <property type="molecule type" value="Genomic_DNA"/>
</dbReference>
<evidence type="ECO:0000313" key="3">
    <source>
        <dbReference type="EMBL" id="KAH7243695.1"/>
    </source>
</evidence>